<organism evidence="2 3">
    <name type="scientific">Luteipulveratus mongoliensis</name>
    <dbReference type="NCBI Taxonomy" id="571913"/>
    <lineage>
        <taxon>Bacteria</taxon>
        <taxon>Bacillati</taxon>
        <taxon>Actinomycetota</taxon>
        <taxon>Actinomycetes</taxon>
        <taxon>Micrococcales</taxon>
        <taxon>Dermacoccaceae</taxon>
        <taxon>Luteipulveratus</taxon>
    </lineage>
</organism>
<dbReference type="STRING" id="571913.VV02_08320"/>
<comment type="similarity">
    <text evidence="1">Belongs to the cycloisomerase 2 family.</text>
</comment>
<dbReference type="Proteomes" id="UP000066480">
    <property type="component" value="Chromosome"/>
</dbReference>
<proteinExistence type="inferred from homology"/>
<dbReference type="InterPro" id="IPR015943">
    <property type="entry name" value="WD40/YVTN_repeat-like_dom_sf"/>
</dbReference>
<accession>A0A0K1JPW9</accession>
<dbReference type="Pfam" id="PF10282">
    <property type="entry name" value="Lactonase"/>
    <property type="match status" value="1"/>
</dbReference>
<name>A0A0K1JPW9_9MICO</name>
<evidence type="ECO:0000313" key="2">
    <source>
        <dbReference type="EMBL" id="AKU18754.1"/>
    </source>
</evidence>
<keyword evidence="3" id="KW-1185">Reference proteome</keyword>
<dbReference type="AlphaFoldDB" id="A0A0K1JPW9"/>
<evidence type="ECO:0008006" key="4">
    <source>
        <dbReference type="Google" id="ProtNLM"/>
    </source>
</evidence>
<protein>
    <recommendedName>
        <fullName evidence="4">6-phosphogluconolactonase</fullName>
    </recommendedName>
</protein>
<dbReference type="InterPro" id="IPR011048">
    <property type="entry name" value="Haem_d1_sf"/>
</dbReference>
<dbReference type="InterPro" id="IPR050282">
    <property type="entry name" value="Cycloisomerase_2"/>
</dbReference>
<dbReference type="KEGG" id="lmoi:VV02_08320"/>
<dbReference type="GO" id="GO:0017057">
    <property type="term" value="F:6-phosphogluconolactonase activity"/>
    <property type="evidence" value="ECO:0007669"/>
    <property type="project" value="TreeGrafter"/>
</dbReference>
<dbReference type="PANTHER" id="PTHR30344:SF1">
    <property type="entry name" value="6-PHOSPHOGLUCONOLACTONASE"/>
    <property type="match status" value="1"/>
</dbReference>
<dbReference type="SUPFAM" id="SSF51004">
    <property type="entry name" value="C-terminal (heme d1) domain of cytochrome cd1-nitrite reductase"/>
    <property type="match status" value="1"/>
</dbReference>
<dbReference type="InterPro" id="IPR019405">
    <property type="entry name" value="Lactonase_7-beta_prop"/>
</dbReference>
<dbReference type="EMBL" id="CP011112">
    <property type="protein sequence ID" value="AKU18754.1"/>
    <property type="molecule type" value="Genomic_DNA"/>
</dbReference>
<evidence type="ECO:0000256" key="1">
    <source>
        <dbReference type="ARBA" id="ARBA00005564"/>
    </source>
</evidence>
<dbReference type="Gene3D" id="2.130.10.10">
    <property type="entry name" value="YVTN repeat-like/Quinoprotein amine dehydrogenase"/>
    <property type="match status" value="1"/>
</dbReference>
<reference evidence="2 3" key="1">
    <citation type="submission" date="2015-03" db="EMBL/GenBank/DDBJ databases">
        <title>Luteipulveratus halotolerans sp. nov., a novel actinobacterium (Dermacoccaceae) from Sarawak, Malaysia.</title>
        <authorList>
            <person name="Juboi H."/>
            <person name="Basik A."/>
            <person name="Shamsul S.S."/>
            <person name="Arnold P."/>
            <person name="Schmitt E.K."/>
            <person name="Sanglier J.-J."/>
            <person name="Yeo T."/>
        </authorList>
    </citation>
    <scope>NUCLEOTIDE SEQUENCE [LARGE SCALE GENOMIC DNA]</scope>
    <source>
        <strain evidence="2 3">MN07-A0370</strain>
    </source>
</reference>
<evidence type="ECO:0000313" key="3">
    <source>
        <dbReference type="Proteomes" id="UP000066480"/>
    </source>
</evidence>
<gene>
    <name evidence="2" type="ORF">VV02_08320</name>
</gene>
<dbReference type="PANTHER" id="PTHR30344">
    <property type="entry name" value="6-PHOSPHOGLUCONOLACTONASE-RELATED"/>
    <property type="match status" value="1"/>
</dbReference>
<sequence length="319" mass="33821">MHTLDTEGRLGAAVASTSLLAPSWVSWSPDGQRLYVACEGDEGQVATLEARDEDNGPRLRTLGSVASGGSGPCHLALTPDGVHLVVANYRDGAVGLIELDENGVAQELVQTLQLESSGPHPRQTSSHAHHVVPHVDSELISVVDLGGDEISTYRLAGGRLEPVAISPLPAGTGPRQLVRAIDTAEAWVVGELSGMLLRLHEEHPGEFRVVEQRPASDRPGPNDVAHLHIDEARRLAYVSNRGPDTVTVFDTSSDELAMLAEVPTAAHPRHFSVADDLMVVAGLYGNQVQAHRLSERGVPSQGVPTDITSPACVVPRPVA</sequence>